<name>A0A699HKQ2_TANCI</name>
<protein>
    <recommendedName>
        <fullName evidence="2">Retrovirus-related Pol polyprotein from transposon TNT 1-94</fullName>
    </recommendedName>
</protein>
<accession>A0A699HKQ2</accession>
<dbReference type="AlphaFoldDB" id="A0A699HKQ2"/>
<sequence>MLLMQAQENGVVLNEEQLFFIACGQANTFDDDVDEALTMFMSNVSSGDPIYNEAGPSYDLDILSEVHDHDNYLDSVGEYHEVHEMQNDVQRNYVVDSDAEYTSDSNIILYDQYVKNNAE</sequence>
<gene>
    <name evidence="1" type="ORF">Tci_418374</name>
</gene>
<reference evidence="1" key="1">
    <citation type="journal article" date="2019" name="Sci. Rep.">
        <title>Draft genome of Tanacetum cinerariifolium, the natural source of mosquito coil.</title>
        <authorList>
            <person name="Yamashiro T."/>
            <person name="Shiraishi A."/>
            <person name="Satake H."/>
            <person name="Nakayama K."/>
        </authorList>
    </citation>
    <scope>NUCLEOTIDE SEQUENCE</scope>
</reference>
<proteinExistence type="predicted"/>
<dbReference type="EMBL" id="BKCJ010180744">
    <property type="protein sequence ID" value="GEY46400.1"/>
    <property type="molecule type" value="Genomic_DNA"/>
</dbReference>
<evidence type="ECO:0008006" key="2">
    <source>
        <dbReference type="Google" id="ProtNLM"/>
    </source>
</evidence>
<comment type="caution">
    <text evidence="1">The sequence shown here is derived from an EMBL/GenBank/DDBJ whole genome shotgun (WGS) entry which is preliminary data.</text>
</comment>
<organism evidence="1">
    <name type="scientific">Tanacetum cinerariifolium</name>
    <name type="common">Dalmatian daisy</name>
    <name type="synonym">Chrysanthemum cinerariifolium</name>
    <dbReference type="NCBI Taxonomy" id="118510"/>
    <lineage>
        <taxon>Eukaryota</taxon>
        <taxon>Viridiplantae</taxon>
        <taxon>Streptophyta</taxon>
        <taxon>Embryophyta</taxon>
        <taxon>Tracheophyta</taxon>
        <taxon>Spermatophyta</taxon>
        <taxon>Magnoliopsida</taxon>
        <taxon>eudicotyledons</taxon>
        <taxon>Gunneridae</taxon>
        <taxon>Pentapetalae</taxon>
        <taxon>asterids</taxon>
        <taxon>campanulids</taxon>
        <taxon>Asterales</taxon>
        <taxon>Asteraceae</taxon>
        <taxon>Asteroideae</taxon>
        <taxon>Anthemideae</taxon>
        <taxon>Anthemidinae</taxon>
        <taxon>Tanacetum</taxon>
    </lineage>
</organism>
<evidence type="ECO:0000313" key="1">
    <source>
        <dbReference type="EMBL" id="GEY46400.1"/>
    </source>
</evidence>